<dbReference type="EMBL" id="MU843061">
    <property type="protein sequence ID" value="KAK2022093.1"/>
    <property type="molecule type" value="Genomic_DNA"/>
</dbReference>
<feature type="compositionally biased region" description="Basic and acidic residues" evidence="1">
    <location>
        <begin position="58"/>
        <end position="87"/>
    </location>
</feature>
<dbReference type="Proteomes" id="UP001232148">
    <property type="component" value="Unassembled WGS sequence"/>
</dbReference>
<accession>A0AAD9LXU5</accession>
<reference evidence="2" key="1">
    <citation type="submission" date="2021-06" db="EMBL/GenBank/DDBJ databases">
        <title>Comparative genomics, transcriptomics and evolutionary studies reveal genomic signatures of adaptation to plant cell wall in hemibiotrophic fungi.</title>
        <authorList>
            <consortium name="DOE Joint Genome Institute"/>
            <person name="Baroncelli R."/>
            <person name="Diaz J.F."/>
            <person name="Benocci T."/>
            <person name="Peng M."/>
            <person name="Battaglia E."/>
            <person name="Haridas S."/>
            <person name="Andreopoulos W."/>
            <person name="Labutti K."/>
            <person name="Pangilinan J."/>
            <person name="Floch G.L."/>
            <person name="Makela M.R."/>
            <person name="Henrissat B."/>
            <person name="Grigoriev I.V."/>
            <person name="Crouch J.A."/>
            <person name="De Vries R.P."/>
            <person name="Sukno S.A."/>
            <person name="Thon M.R."/>
        </authorList>
    </citation>
    <scope>NUCLEOTIDE SEQUENCE</scope>
    <source>
        <strain evidence="2">MAFF235873</strain>
    </source>
</reference>
<proteinExistence type="predicted"/>
<evidence type="ECO:0000256" key="1">
    <source>
        <dbReference type="SAM" id="MobiDB-lite"/>
    </source>
</evidence>
<evidence type="ECO:0000313" key="3">
    <source>
        <dbReference type="Proteomes" id="UP001232148"/>
    </source>
</evidence>
<keyword evidence="3" id="KW-1185">Reference proteome</keyword>
<protein>
    <submittedName>
        <fullName evidence="2">Uncharacterized protein</fullName>
    </submittedName>
</protein>
<sequence>MEKKLHYTNLPPSRDAENAASVLASAVFSATNGGVKKPQAKAGQGTSKFAAVRRRKKAEKEEVKKKEAKKKDEKEEKKKKEEEKKKEEIELEALAAAAVVIKVENVSMLTWKIISRTLSDYITQNESN</sequence>
<organism evidence="2 3">
    <name type="scientific">Colletotrichum zoysiae</name>
    <dbReference type="NCBI Taxonomy" id="1216348"/>
    <lineage>
        <taxon>Eukaryota</taxon>
        <taxon>Fungi</taxon>
        <taxon>Dikarya</taxon>
        <taxon>Ascomycota</taxon>
        <taxon>Pezizomycotina</taxon>
        <taxon>Sordariomycetes</taxon>
        <taxon>Hypocreomycetidae</taxon>
        <taxon>Glomerellales</taxon>
        <taxon>Glomerellaceae</taxon>
        <taxon>Colletotrichum</taxon>
        <taxon>Colletotrichum graminicola species complex</taxon>
    </lineage>
</organism>
<name>A0AAD9LXU5_9PEZI</name>
<gene>
    <name evidence="2" type="ORF">LX32DRAFT_657963</name>
</gene>
<evidence type="ECO:0000313" key="2">
    <source>
        <dbReference type="EMBL" id="KAK2022093.1"/>
    </source>
</evidence>
<dbReference type="AlphaFoldDB" id="A0AAD9LXU5"/>
<feature type="region of interest" description="Disordered" evidence="1">
    <location>
        <begin position="33"/>
        <end position="87"/>
    </location>
</feature>
<comment type="caution">
    <text evidence="2">The sequence shown here is derived from an EMBL/GenBank/DDBJ whole genome shotgun (WGS) entry which is preliminary data.</text>
</comment>